<keyword evidence="1" id="KW-0227">DNA damage</keyword>
<dbReference type="EMBL" id="MEUB01000028">
    <property type="protein sequence ID" value="OGC22403.1"/>
    <property type="molecule type" value="Genomic_DNA"/>
</dbReference>
<dbReference type="InterPro" id="IPR022572">
    <property type="entry name" value="DNA_rep/recomb_RecO_N"/>
</dbReference>
<evidence type="ECO:0000256" key="2">
    <source>
        <dbReference type="ARBA" id="ARBA00023172"/>
    </source>
</evidence>
<evidence type="ECO:0000313" key="6">
    <source>
        <dbReference type="Proteomes" id="UP000178417"/>
    </source>
</evidence>
<comment type="caution">
    <text evidence="5">The sequence shown here is derived from an EMBL/GenBank/DDBJ whole genome shotgun (WGS) entry which is preliminary data.</text>
</comment>
<protein>
    <submittedName>
        <fullName evidence="5">DNA repair protein RecO</fullName>
    </submittedName>
</protein>
<dbReference type="InterPro" id="IPR037278">
    <property type="entry name" value="ARFGAP/RecO"/>
</dbReference>
<evidence type="ECO:0000313" key="5">
    <source>
        <dbReference type="EMBL" id="OGC22403.1"/>
    </source>
</evidence>
<evidence type="ECO:0000259" key="4">
    <source>
        <dbReference type="Pfam" id="PF11967"/>
    </source>
</evidence>
<dbReference type="GO" id="GO:0006310">
    <property type="term" value="P:DNA recombination"/>
    <property type="evidence" value="ECO:0007669"/>
    <property type="project" value="UniProtKB-KW"/>
</dbReference>
<dbReference type="NCBIfam" id="TIGR00613">
    <property type="entry name" value="reco"/>
    <property type="match status" value="1"/>
</dbReference>
<dbReference type="GO" id="GO:0043590">
    <property type="term" value="C:bacterial nucleoid"/>
    <property type="evidence" value="ECO:0007669"/>
    <property type="project" value="TreeGrafter"/>
</dbReference>
<proteinExistence type="predicted"/>
<dbReference type="Pfam" id="PF11967">
    <property type="entry name" value="RecO_N"/>
    <property type="match status" value="1"/>
</dbReference>
<name>A0A1F4SRV7_UNCSA</name>
<evidence type="ECO:0000256" key="3">
    <source>
        <dbReference type="ARBA" id="ARBA00023204"/>
    </source>
</evidence>
<feature type="domain" description="DNA replication/recombination mediator RecO N-terminal" evidence="4">
    <location>
        <begin position="1"/>
        <end position="79"/>
    </location>
</feature>
<dbReference type="Pfam" id="PF02565">
    <property type="entry name" value="RecO_C"/>
    <property type="match status" value="1"/>
</dbReference>
<dbReference type="GO" id="GO:0006302">
    <property type="term" value="P:double-strand break repair"/>
    <property type="evidence" value="ECO:0007669"/>
    <property type="project" value="TreeGrafter"/>
</dbReference>
<dbReference type="Proteomes" id="UP000178417">
    <property type="component" value="Unassembled WGS sequence"/>
</dbReference>
<keyword evidence="2" id="KW-0233">DNA recombination</keyword>
<dbReference type="PANTHER" id="PTHR33991">
    <property type="entry name" value="DNA REPAIR PROTEIN RECO"/>
    <property type="match status" value="1"/>
</dbReference>
<sequence length="170" mass="19503">MAIYKTKGIVLKARPFDESAKIITIFTIDFGKVNVIAKGAKRPNSKFGGRLEPLNVLELSVAKGRNLDILSQCETIENYSGIKNKHDKLDLAFYFLKVIYKATDDYQQNKNLFRLLVFSLKKLNDGNNLLDSEKYFEVNFLRVEGLFRAGYPPDILIGEHLGEDVRLWKR</sequence>
<dbReference type="PANTHER" id="PTHR33991:SF1">
    <property type="entry name" value="DNA REPAIR PROTEIN RECO"/>
    <property type="match status" value="1"/>
</dbReference>
<dbReference type="STRING" id="1802579.A2310_01845"/>
<evidence type="ECO:0000256" key="1">
    <source>
        <dbReference type="ARBA" id="ARBA00022763"/>
    </source>
</evidence>
<reference evidence="5 6" key="1">
    <citation type="journal article" date="2016" name="Nat. Commun.">
        <title>Thousands of microbial genomes shed light on interconnected biogeochemical processes in an aquifer system.</title>
        <authorList>
            <person name="Anantharaman K."/>
            <person name="Brown C.T."/>
            <person name="Hug L.A."/>
            <person name="Sharon I."/>
            <person name="Castelle C.J."/>
            <person name="Probst A.J."/>
            <person name="Thomas B.C."/>
            <person name="Singh A."/>
            <person name="Wilkins M.J."/>
            <person name="Karaoz U."/>
            <person name="Brodie E.L."/>
            <person name="Williams K.H."/>
            <person name="Hubbard S.S."/>
            <person name="Banfield J.F."/>
        </authorList>
    </citation>
    <scope>NUCLEOTIDE SEQUENCE [LARGE SCALE GENOMIC DNA]</scope>
</reference>
<dbReference type="AlphaFoldDB" id="A0A1F4SRV7"/>
<dbReference type="InterPro" id="IPR012340">
    <property type="entry name" value="NA-bd_OB-fold"/>
</dbReference>
<dbReference type="Gene3D" id="2.40.50.140">
    <property type="entry name" value="Nucleic acid-binding proteins"/>
    <property type="match status" value="1"/>
</dbReference>
<keyword evidence="3" id="KW-0234">DNA repair</keyword>
<gene>
    <name evidence="5" type="ORF">A2310_01845</name>
</gene>
<dbReference type="SUPFAM" id="SSF57863">
    <property type="entry name" value="ArfGap/RecO-like zinc finger"/>
    <property type="match status" value="1"/>
</dbReference>
<dbReference type="InterPro" id="IPR003717">
    <property type="entry name" value="RecO"/>
</dbReference>
<organism evidence="5 6">
    <name type="scientific">candidate division WOR-1 bacterium RIFOXYB2_FULL_37_13</name>
    <dbReference type="NCBI Taxonomy" id="1802579"/>
    <lineage>
        <taxon>Bacteria</taxon>
        <taxon>Bacillati</taxon>
        <taxon>Saganbacteria</taxon>
    </lineage>
</organism>
<dbReference type="SUPFAM" id="SSF50249">
    <property type="entry name" value="Nucleic acid-binding proteins"/>
    <property type="match status" value="1"/>
</dbReference>
<accession>A0A1F4SRV7</accession>